<dbReference type="PANTHER" id="PTHR35317:SF23">
    <property type="entry name" value="OS04G0629600 PROTEIN"/>
    <property type="match status" value="1"/>
</dbReference>
<name>A0A2K3KH43_TRIPR</name>
<accession>A0A2K3KH43</accession>
<dbReference type="Pfam" id="PF14223">
    <property type="entry name" value="Retrotran_gag_2"/>
    <property type="match status" value="1"/>
</dbReference>
<reference evidence="2 3" key="1">
    <citation type="journal article" date="2014" name="Am. J. Bot.">
        <title>Genome assembly and annotation for red clover (Trifolium pratense; Fabaceae).</title>
        <authorList>
            <person name="Istvanek J."/>
            <person name="Jaros M."/>
            <person name="Krenek A."/>
            <person name="Repkova J."/>
        </authorList>
    </citation>
    <scope>NUCLEOTIDE SEQUENCE [LARGE SCALE GENOMIC DNA]</scope>
    <source>
        <strain evidence="3">cv. Tatra</strain>
        <tissue evidence="2">Young leaves</tissue>
    </source>
</reference>
<evidence type="ECO:0000313" key="1">
    <source>
        <dbReference type="EMBL" id="PNX64290.1"/>
    </source>
</evidence>
<dbReference type="STRING" id="57577.A0A2K3KH43"/>
<evidence type="ECO:0000313" key="2">
    <source>
        <dbReference type="EMBL" id="PNX65579.1"/>
    </source>
</evidence>
<reference evidence="2 3" key="2">
    <citation type="journal article" date="2017" name="Front. Plant Sci.">
        <title>Gene Classification and Mining of Molecular Markers Useful in Red Clover (Trifolium pratense) Breeding.</title>
        <authorList>
            <person name="Istvanek J."/>
            <person name="Dluhosova J."/>
            <person name="Dluhos P."/>
            <person name="Patkova L."/>
            <person name="Nedelnik J."/>
            <person name="Repkova J."/>
        </authorList>
    </citation>
    <scope>NUCLEOTIDE SEQUENCE [LARGE SCALE GENOMIC DNA]</scope>
    <source>
        <strain evidence="3">cv. Tatra</strain>
        <tissue evidence="2">Young leaves</tissue>
    </source>
</reference>
<protein>
    <submittedName>
        <fullName evidence="2">Retrovirus-related Pol polyprotein from transposon TNT 1-94</fullName>
    </submittedName>
</protein>
<organism evidence="2 3">
    <name type="scientific">Trifolium pratense</name>
    <name type="common">Red clover</name>
    <dbReference type="NCBI Taxonomy" id="57577"/>
    <lineage>
        <taxon>Eukaryota</taxon>
        <taxon>Viridiplantae</taxon>
        <taxon>Streptophyta</taxon>
        <taxon>Embryophyta</taxon>
        <taxon>Tracheophyta</taxon>
        <taxon>Spermatophyta</taxon>
        <taxon>Magnoliopsida</taxon>
        <taxon>eudicotyledons</taxon>
        <taxon>Gunneridae</taxon>
        <taxon>Pentapetalae</taxon>
        <taxon>rosids</taxon>
        <taxon>fabids</taxon>
        <taxon>Fabales</taxon>
        <taxon>Fabaceae</taxon>
        <taxon>Papilionoideae</taxon>
        <taxon>50 kb inversion clade</taxon>
        <taxon>NPAAA clade</taxon>
        <taxon>Hologalegina</taxon>
        <taxon>IRL clade</taxon>
        <taxon>Trifolieae</taxon>
        <taxon>Trifolium</taxon>
    </lineage>
</organism>
<gene>
    <name evidence="1" type="ORF">L195_g053942</name>
    <name evidence="2" type="ORF">L195_g054609</name>
</gene>
<comment type="caution">
    <text evidence="2">The sequence shown here is derived from an EMBL/GenBank/DDBJ whole genome shotgun (WGS) entry which is preliminary data.</text>
</comment>
<dbReference type="EMBL" id="ASHM01092610">
    <property type="protein sequence ID" value="PNX64290.1"/>
    <property type="molecule type" value="Genomic_DNA"/>
</dbReference>
<proteinExistence type="predicted"/>
<dbReference type="EMBL" id="ASHM01096102">
    <property type="protein sequence ID" value="PNX65579.1"/>
    <property type="molecule type" value="Genomic_DNA"/>
</dbReference>
<dbReference type="Proteomes" id="UP000236291">
    <property type="component" value="Unassembled WGS sequence"/>
</dbReference>
<evidence type="ECO:0000313" key="3">
    <source>
        <dbReference type="Proteomes" id="UP000236291"/>
    </source>
</evidence>
<dbReference type="AlphaFoldDB" id="A0A2K3KH43"/>
<dbReference type="PANTHER" id="PTHR35317">
    <property type="entry name" value="OS04G0629600 PROTEIN"/>
    <property type="match status" value="1"/>
</dbReference>
<sequence length="161" mass="18722">MQAIFGFQEVLDVIQNGYAVIGNEGTEAQRTTYRANKKKDCKAIYFIHQSVDEINFDKISTCTTAKEAWDTLERCPTGGQKVKKVKFQALRRRYEHLEMEDHKKIEELFKRVKVITNSMAQNGEVIYDQQFCEKILRSLPPRFDYIVCTVEETKDIATMTP</sequence>